<dbReference type="PANTHER" id="PTHR45886:SF14">
    <property type="entry name" value="NUCLEAR HORMONE RECEPTOR FAMILY-RELATED"/>
    <property type="match status" value="1"/>
</dbReference>
<evidence type="ECO:0000313" key="7">
    <source>
        <dbReference type="Proteomes" id="UP000580250"/>
    </source>
</evidence>
<dbReference type="InterPro" id="IPR001723">
    <property type="entry name" value="Nuclear_hrmn_rcpt"/>
</dbReference>
<dbReference type="InterPro" id="IPR000536">
    <property type="entry name" value="Nucl_hrmn_rcpt_lig-bd"/>
</dbReference>
<dbReference type="PRINTS" id="PR00398">
    <property type="entry name" value="STRDHORMONER"/>
</dbReference>
<dbReference type="InterPro" id="IPR035500">
    <property type="entry name" value="NHR-like_dom_sf"/>
</dbReference>
<accession>A0A6V7XZ36</accession>
<dbReference type="PROSITE" id="PS51843">
    <property type="entry name" value="NR_LBD"/>
    <property type="match status" value="1"/>
</dbReference>
<dbReference type="EMBL" id="CAJEWN010002622">
    <property type="protein sequence ID" value="CAD2204566.1"/>
    <property type="molecule type" value="Genomic_DNA"/>
</dbReference>
<comment type="similarity">
    <text evidence="1">Belongs to the nuclear hormone receptor family.</text>
</comment>
<organism evidence="6 7">
    <name type="scientific">Meloidogyne enterolobii</name>
    <name type="common">Root-knot nematode worm</name>
    <name type="synonym">Meloidogyne mayaguensis</name>
    <dbReference type="NCBI Taxonomy" id="390850"/>
    <lineage>
        <taxon>Eukaryota</taxon>
        <taxon>Metazoa</taxon>
        <taxon>Ecdysozoa</taxon>
        <taxon>Nematoda</taxon>
        <taxon>Chromadorea</taxon>
        <taxon>Rhabditida</taxon>
        <taxon>Tylenchina</taxon>
        <taxon>Tylenchomorpha</taxon>
        <taxon>Tylenchoidea</taxon>
        <taxon>Meloidogynidae</taxon>
        <taxon>Meloidogyninae</taxon>
        <taxon>Meloidogyne</taxon>
    </lineage>
</organism>
<dbReference type="OrthoDB" id="10246805at2759"/>
<keyword evidence="4" id="KW-0675">Receptor</keyword>
<feature type="domain" description="NR LBD" evidence="5">
    <location>
        <begin position="51"/>
        <end position="280"/>
    </location>
</feature>
<evidence type="ECO:0000256" key="4">
    <source>
        <dbReference type="ARBA" id="ARBA00023170"/>
    </source>
</evidence>
<proteinExistence type="inferred from homology"/>
<dbReference type="Proteomes" id="UP000580250">
    <property type="component" value="Unassembled WGS sequence"/>
</dbReference>
<dbReference type="SMART" id="SM00430">
    <property type="entry name" value="HOLI"/>
    <property type="match status" value="1"/>
</dbReference>
<dbReference type="Pfam" id="PF00104">
    <property type="entry name" value="Hormone_recep"/>
    <property type="match status" value="1"/>
</dbReference>
<dbReference type="Gene3D" id="1.10.565.10">
    <property type="entry name" value="Retinoid X Receptor"/>
    <property type="match status" value="1"/>
</dbReference>
<keyword evidence="3" id="KW-0804">Transcription</keyword>
<evidence type="ECO:0000259" key="5">
    <source>
        <dbReference type="PROSITE" id="PS51843"/>
    </source>
</evidence>
<evidence type="ECO:0000256" key="3">
    <source>
        <dbReference type="ARBA" id="ARBA00023163"/>
    </source>
</evidence>
<name>A0A6V7XZ36_MELEN</name>
<dbReference type="AlphaFoldDB" id="A0A6V7XZ36"/>
<comment type="caution">
    <text evidence="6">The sequence shown here is derived from an EMBL/GenBank/DDBJ whole genome shotgun (WGS) entry which is preliminary data.</text>
</comment>
<keyword evidence="2" id="KW-0805">Transcription regulation</keyword>
<gene>
    <name evidence="6" type="ORF">MENT_LOCUS58314</name>
</gene>
<dbReference type="SUPFAM" id="SSF48508">
    <property type="entry name" value="Nuclear receptor ligand-binding domain"/>
    <property type="match status" value="1"/>
</dbReference>
<protein>
    <recommendedName>
        <fullName evidence="5">NR LBD domain-containing protein</fullName>
    </recommendedName>
</protein>
<evidence type="ECO:0000256" key="2">
    <source>
        <dbReference type="ARBA" id="ARBA00023015"/>
    </source>
</evidence>
<dbReference type="PANTHER" id="PTHR45886">
    <property type="entry name" value="NUCLEAR HORMONE RECEPTOR FAMILY-RELATED-RELATED"/>
    <property type="match status" value="1"/>
</dbReference>
<evidence type="ECO:0000256" key="1">
    <source>
        <dbReference type="ARBA" id="ARBA00005993"/>
    </source>
</evidence>
<reference evidence="6 7" key="1">
    <citation type="submission" date="2020-08" db="EMBL/GenBank/DDBJ databases">
        <authorList>
            <person name="Koutsovoulos G."/>
            <person name="Danchin GJ E."/>
        </authorList>
    </citation>
    <scope>NUCLEOTIDE SEQUENCE [LARGE SCALE GENOMIC DNA]</scope>
</reference>
<evidence type="ECO:0000313" key="6">
    <source>
        <dbReference type="EMBL" id="CAD2204566.1"/>
    </source>
</evidence>
<sequence length="286" mass="32774">MIAAQNKQFLDYLLIVEQNACLTRASGIDECHYNSSCNSFASLLTRKENLIAMKHMIGLQKYPKSGRDPIEGHRVFSNRPKPLTDLLLITVDTARAMPFFDKLDLSDKIILIKTITIPIASLNGGYYCSIKLSETLVLPNGFPTKNVYNADIYKEDMTISRLIKKIFDDSMVPFNRLRLSKEEFVLLRAIISSHFVTCDLSQYGRQLLLTEAEKYSDMLMKMLQNNYGQLAGARRYAELLHLIEFCFNCANNHRLFLNYLAYVTDRDYFHNSMPEAFANLCLGCKT</sequence>